<sequence length="176" mass="18792">MKRIALVASLAVLPPAALPAHPPKAVTSWGKAGVAFDTYRADAVECGREGYFADVSDTEAAKVFKDASRRLENNETALSMAAQTGDINRVGNINAMSQHIVSSTRPRERMREVAGVLNGTVADCLTKRGYVRFTLTEAQEKALKAYPAGTEARHHFLHSLASDAKVLAAQGSPSAI</sequence>
<comment type="caution">
    <text evidence="2">The sequence shown here is derived from an EMBL/GenBank/DDBJ whole genome shotgun (WGS) entry which is preliminary data.</text>
</comment>
<protein>
    <submittedName>
        <fullName evidence="2">Uncharacterized protein</fullName>
    </submittedName>
</protein>
<name>A0A7W9EH50_9SPHN</name>
<keyword evidence="1" id="KW-0732">Signal</keyword>
<feature type="chain" id="PRO_5031464803" evidence="1">
    <location>
        <begin position="20"/>
        <end position="176"/>
    </location>
</feature>
<reference evidence="2 3" key="1">
    <citation type="submission" date="2020-08" db="EMBL/GenBank/DDBJ databases">
        <title>Genomic Encyclopedia of Type Strains, Phase IV (KMG-IV): sequencing the most valuable type-strain genomes for metagenomic binning, comparative biology and taxonomic classification.</title>
        <authorList>
            <person name="Goeker M."/>
        </authorList>
    </citation>
    <scope>NUCLEOTIDE SEQUENCE [LARGE SCALE GENOMIC DNA]</scope>
    <source>
        <strain evidence="2 3">DSM 27244</strain>
    </source>
</reference>
<evidence type="ECO:0000256" key="1">
    <source>
        <dbReference type="SAM" id="SignalP"/>
    </source>
</evidence>
<gene>
    <name evidence="2" type="ORF">FHR19_001122</name>
</gene>
<dbReference type="AlphaFoldDB" id="A0A7W9EH50"/>
<accession>A0A7W9EH50</accession>
<keyword evidence="3" id="KW-1185">Reference proteome</keyword>
<dbReference type="Proteomes" id="UP000557739">
    <property type="component" value="Unassembled WGS sequence"/>
</dbReference>
<organism evidence="2 3">
    <name type="scientific">Sphingomonas yantingensis</name>
    <dbReference type="NCBI Taxonomy" id="1241761"/>
    <lineage>
        <taxon>Bacteria</taxon>
        <taxon>Pseudomonadati</taxon>
        <taxon>Pseudomonadota</taxon>
        <taxon>Alphaproteobacteria</taxon>
        <taxon>Sphingomonadales</taxon>
        <taxon>Sphingomonadaceae</taxon>
        <taxon>Sphingomonas</taxon>
    </lineage>
</organism>
<dbReference type="EMBL" id="JACIJJ010000001">
    <property type="protein sequence ID" value="MBB5697797.1"/>
    <property type="molecule type" value="Genomic_DNA"/>
</dbReference>
<dbReference type="RefSeq" id="WP_184025386.1">
    <property type="nucleotide sequence ID" value="NZ_JACIJJ010000001.1"/>
</dbReference>
<evidence type="ECO:0000313" key="3">
    <source>
        <dbReference type="Proteomes" id="UP000557739"/>
    </source>
</evidence>
<feature type="signal peptide" evidence="1">
    <location>
        <begin position="1"/>
        <end position="19"/>
    </location>
</feature>
<proteinExistence type="predicted"/>
<evidence type="ECO:0000313" key="2">
    <source>
        <dbReference type="EMBL" id="MBB5697797.1"/>
    </source>
</evidence>